<dbReference type="EMBL" id="JAERWK010000006">
    <property type="protein sequence ID" value="MBM9466463.1"/>
    <property type="molecule type" value="Genomic_DNA"/>
</dbReference>
<dbReference type="AlphaFoldDB" id="A0A939BVF4"/>
<evidence type="ECO:0000313" key="1">
    <source>
        <dbReference type="EMBL" id="MBM9466463.1"/>
    </source>
</evidence>
<comment type="caution">
    <text evidence="1">The sequence shown here is derived from an EMBL/GenBank/DDBJ whole genome shotgun (WGS) entry which is preliminary data.</text>
</comment>
<dbReference type="Proteomes" id="UP000663792">
    <property type="component" value="Unassembled WGS sequence"/>
</dbReference>
<proteinExistence type="predicted"/>
<reference evidence="1" key="1">
    <citation type="submission" date="2021-01" db="EMBL/GenBank/DDBJ databases">
        <title>YIM 132084 draft genome.</title>
        <authorList>
            <person name="An D."/>
        </authorList>
    </citation>
    <scope>NUCLEOTIDE SEQUENCE</scope>
    <source>
        <strain evidence="1">YIM 132084</strain>
    </source>
</reference>
<name>A0A939BVF4_9ACTN</name>
<keyword evidence="2" id="KW-1185">Reference proteome</keyword>
<gene>
    <name evidence="1" type="ORF">JL106_04105</name>
</gene>
<organism evidence="1 2">
    <name type="scientific">Nakamurella leprariae</name>
    <dbReference type="NCBI Taxonomy" id="2803911"/>
    <lineage>
        <taxon>Bacteria</taxon>
        <taxon>Bacillati</taxon>
        <taxon>Actinomycetota</taxon>
        <taxon>Actinomycetes</taxon>
        <taxon>Nakamurellales</taxon>
        <taxon>Nakamurellaceae</taxon>
        <taxon>Nakamurella</taxon>
    </lineage>
</organism>
<sequence>MQQSTVTQTKLGRLFAVRADRKAARVAHRKLVAELASFDTPAQRLEIMTIAERHQDEVILDILARQASRAA</sequence>
<accession>A0A939BVF4</accession>
<dbReference type="RefSeq" id="WP_205259431.1">
    <property type="nucleotide sequence ID" value="NZ_JAERWK010000006.1"/>
</dbReference>
<protein>
    <submittedName>
        <fullName evidence="1">Uncharacterized protein</fullName>
    </submittedName>
</protein>
<evidence type="ECO:0000313" key="2">
    <source>
        <dbReference type="Proteomes" id="UP000663792"/>
    </source>
</evidence>